<feature type="domain" description="Chorismate-utilising enzyme C-terminal" evidence="7">
    <location>
        <begin position="124"/>
        <end position="379"/>
    </location>
</feature>
<feature type="region of interest" description="Disordered" evidence="6">
    <location>
        <begin position="210"/>
        <end position="237"/>
    </location>
</feature>
<dbReference type="OrthoDB" id="9806579at2"/>
<dbReference type="InterPro" id="IPR004561">
    <property type="entry name" value="IsoChor_synthase"/>
</dbReference>
<evidence type="ECO:0000256" key="3">
    <source>
        <dbReference type="ARBA" id="ARBA00012824"/>
    </source>
</evidence>
<comment type="similarity">
    <text evidence="2">Belongs to the isochorismate synthase family.</text>
</comment>
<accession>A0A0U5GHY3</accession>
<evidence type="ECO:0000259" key="7">
    <source>
        <dbReference type="Pfam" id="PF00425"/>
    </source>
</evidence>
<dbReference type="PATRIC" id="fig|1619313.3.peg.501"/>
<evidence type="ECO:0000313" key="9">
    <source>
        <dbReference type="Proteomes" id="UP000059419"/>
    </source>
</evidence>
<dbReference type="Gene3D" id="3.60.120.10">
    <property type="entry name" value="Anthranilate synthase"/>
    <property type="match status" value="1"/>
</dbReference>
<protein>
    <recommendedName>
        <fullName evidence="3">isochorismate synthase</fullName>
        <ecNumber evidence="3">5.4.4.2</ecNumber>
    </recommendedName>
    <alternativeName>
        <fullName evidence="5">Isochorismate mutase</fullName>
    </alternativeName>
</protein>
<comment type="catalytic activity">
    <reaction evidence="1">
        <text>chorismate = isochorismate</text>
        <dbReference type="Rhea" id="RHEA:18985"/>
        <dbReference type="ChEBI" id="CHEBI:29748"/>
        <dbReference type="ChEBI" id="CHEBI:29780"/>
        <dbReference type="EC" id="5.4.4.2"/>
    </reaction>
</comment>
<dbReference type="Proteomes" id="UP000059419">
    <property type="component" value="Chromosome 1"/>
</dbReference>
<keyword evidence="9" id="KW-1185">Reference proteome</keyword>
<dbReference type="RefSeq" id="WP_067427536.1">
    <property type="nucleotide sequence ID" value="NZ_LN907827.1"/>
</dbReference>
<keyword evidence="4 8" id="KW-0413">Isomerase</keyword>
<sequence length="390" mass="42961">MVETSVFENAFVEDFDAVSRGFFYLSPWRSLWTQGCFSRLTTPVAGAEQPDGAFQCQLRQQFSEAKQQGIQNPIMVGAIPFDASQPSALFIPEASHFFDRQQLAGGFTDTPLPTVTSRTALPDHAAFTDMVAQAVNATSQGELDKVVLSRLMDITTERPVDTAMLMRRIINQNPTSYNFHVPLPDGGSLLGASPELLLRKQNGEFSSCPLAGSARRQQDRQQDNAVGQRLMHSSKDRHEHKLVTDAMRDVLQSRSSLLSVPETPQLVTTPTLWHLATWINGEARDPRDNALSLASLLHPTPALSGFPHARAQKLIAQLEPFDRHLFGGIVGWCNEAGDGEWVVTIRCGTVHNTRVRLFAGAGIVPDSSPESEWNETGVKLDTMLRAFGLQ</sequence>
<organism evidence="8 9">
    <name type="scientific">Duffyella gerundensis</name>
    <dbReference type="NCBI Taxonomy" id="1619313"/>
    <lineage>
        <taxon>Bacteria</taxon>
        <taxon>Pseudomonadati</taxon>
        <taxon>Pseudomonadota</taxon>
        <taxon>Gammaproteobacteria</taxon>
        <taxon>Enterobacterales</taxon>
        <taxon>Erwiniaceae</taxon>
        <taxon>Duffyella</taxon>
    </lineage>
</organism>
<dbReference type="Pfam" id="PF00425">
    <property type="entry name" value="Chorismate_bind"/>
    <property type="match status" value="1"/>
</dbReference>
<dbReference type="EMBL" id="LN907827">
    <property type="protein sequence ID" value="CUU22721.1"/>
    <property type="molecule type" value="Genomic_DNA"/>
</dbReference>
<evidence type="ECO:0000256" key="5">
    <source>
        <dbReference type="ARBA" id="ARBA00041564"/>
    </source>
</evidence>
<dbReference type="InterPro" id="IPR015890">
    <property type="entry name" value="Chorismate_C"/>
</dbReference>
<dbReference type="GO" id="GO:0008909">
    <property type="term" value="F:isochorismate synthase activity"/>
    <property type="evidence" value="ECO:0007669"/>
    <property type="project" value="UniProtKB-EC"/>
</dbReference>
<reference evidence="9" key="1">
    <citation type="submission" date="2015-11" db="EMBL/GenBank/DDBJ databases">
        <authorList>
            <person name="Blom J."/>
        </authorList>
    </citation>
    <scope>NUCLEOTIDE SEQUENCE [LARGE SCALE GENOMIC DNA]</scope>
</reference>
<proteinExistence type="inferred from homology"/>
<dbReference type="KEGG" id="ege:EM595_0484"/>
<dbReference type="NCBIfam" id="TIGR00543">
    <property type="entry name" value="isochor_syn"/>
    <property type="match status" value="1"/>
</dbReference>
<evidence type="ECO:0000313" key="8">
    <source>
        <dbReference type="EMBL" id="CUU22721.1"/>
    </source>
</evidence>
<dbReference type="PANTHER" id="PTHR42839">
    <property type="entry name" value="ISOCHORISMATE SYNTHASE ENTC"/>
    <property type="match status" value="1"/>
</dbReference>
<evidence type="ECO:0000256" key="1">
    <source>
        <dbReference type="ARBA" id="ARBA00000799"/>
    </source>
</evidence>
<dbReference type="InterPro" id="IPR005801">
    <property type="entry name" value="ADC_synthase"/>
</dbReference>
<gene>
    <name evidence="8" type="primary">entC</name>
    <name evidence="8" type="ORF">EM595_0484</name>
</gene>
<evidence type="ECO:0000256" key="2">
    <source>
        <dbReference type="ARBA" id="ARBA00005297"/>
    </source>
</evidence>
<name>A0A0U5GHY3_9GAMM</name>
<dbReference type="PANTHER" id="PTHR42839:SF2">
    <property type="entry name" value="ISOCHORISMATE SYNTHASE ENTC"/>
    <property type="match status" value="1"/>
</dbReference>
<dbReference type="SUPFAM" id="SSF56322">
    <property type="entry name" value="ADC synthase"/>
    <property type="match status" value="1"/>
</dbReference>
<dbReference type="AlphaFoldDB" id="A0A0U5GHY3"/>
<evidence type="ECO:0000256" key="4">
    <source>
        <dbReference type="ARBA" id="ARBA00023235"/>
    </source>
</evidence>
<evidence type="ECO:0000256" key="6">
    <source>
        <dbReference type="SAM" id="MobiDB-lite"/>
    </source>
</evidence>
<dbReference type="EC" id="5.4.4.2" evidence="3"/>
<dbReference type="STRING" id="1619313.EM595_0484"/>